<sequence length="614" mass="68222">MMVCIIIYGRTSVSNTDASLRTTTVVFEVKQFRLTTVVKTCNHPQLLAISGHNPIAAKNHHGPSMDSRLSTDSCTTSRCQNRDRHTLSDGLPTVQIFLRRACYMRPKGHVTLLNLCDNSEVLASLLYCLIALPTNRPQFCMVTMKPSETSLSVWALPKANNLNWVVLKISHRILAVQFSLCLQLTDARCRFLRIFVDRACADGVPNGVLSTGGVTNASTAKIQDASSTGLAARECANSTLDAEAPTGYINQHSASNTITRKHARKCALPITGKDCKTAVLIGRATNITHFVDTFDVSLKRQVGHRLREGSLKKILTTSASRLRLETEAIGMSLEQDITSSHCMVECLMPKKDSQIHNSYIPNKRVREHTSSPSTTGIQREINGPTLPDTGADDLYPAVFNGEEFLLNRLTFILQKILNGNCLEVNGVYSKQTRIIADGEYNTTRWIVRTRVEECKMSLGDWKVKPIQSKRIRNELIGKRVLVAALDTSNKECFQHCELSSLGHMSHMLSYRQLYKEGAIEESRKGAKRHPSDSNRHHAITYAGAYLTDPRKHGSRSETSKLAFTDSRIDTQDRGFRPSFPGRFCSCRSAAVVHLKGTIEKDVALLFKFSARGLA</sequence>
<dbReference type="Proteomes" id="UP000008909">
    <property type="component" value="Unassembled WGS sequence"/>
</dbReference>
<dbReference type="AlphaFoldDB" id="G7YP51"/>
<proteinExistence type="predicted"/>
<keyword evidence="3" id="KW-1185">Reference proteome</keyword>
<reference evidence="2" key="1">
    <citation type="journal article" date="2011" name="Genome Biol.">
        <title>The draft genome of the carcinogenic human liver fluke Clonorchis sinensis.</title>
        <authorList>
            <person name="Wang X."/>
            <person name="Chen W."/>
            <person name="Huang Y."/>
            <person name="Sun J."/>
            <person name="Men J."/>
            <person name="Liu H."/>
            <person name="Luo F."/>
            <person name="Guo L."/>
            <person name="Lv X."/>
            <person name="Deng C."/>
            <person name="Zhou C."/>
            <person name="Fan Y."/>
            <person name="Li X."/>
            <person name="Huang L."/>
            <person name="Hu Y."/>
            <person name="Liang C."/>
            <person name="Hu X."/>
            <person name="Xu J."/>
            <person name="Yu X."/>
        </authorList>
    </citation>
    <scope>NUCLEOTIDE SEQUENCE [LARGE SCALE GENOMIC DNA]</scope>
    <source>
        <strain evidence="2">Henan</strain>
    </source>
</reference>
<feature type="region of interest" description="Disordered" evidence="1">
    <location>
        <begin position="366"/>
        <end position="385"/>
    </location>
</feature>
<evidence type="ECO:0000256" key="1">
    <source>
        <dbReference type="SAM" id="MobiDB-lite"/>
    </source>
</evidence>
<protein>
    <submittedName>
        <fullName evidence="2">Uncharacterized protein</fullName>
    </submittedName>
</protein>
<reference key="2">
    <citation type="submission" date="2011-10" db="EMBL/GenBank/DDBJ databases">
        <title>The genome and transcriptome sequence of Clonorchis sinensis provide insights into the carcinogenic liver fluke.</title>
        <authorList>
            <person name="Wang X."/>
            <person name="Huang Y."/>
            <person name="Chen W."/>
            <person name="Liu H."/>
            <person name="Guo L."/>
            <person name="Chen Y."/>
            <person name="Luo F."/>
            <person name="Zhou W."/>
            <person name="Sun J."/>
            <person name="Mao Q."/>
            <person name="Liang P."/>
            <person name="Zhou C."/>
            <person name="Tian Y."/>
            <person name="Men J."/>
            <person name="Lv X."/>
            <person name="Huang L."/>
            <person name="Zhou J."/>
            <person name="Hu Y."/>
            <person name="Li R."/>
            <person name="Zhang F."/>
            <person name="Lei H."/>
            <person name="Li X."/>
            <person name="Hu X."/>
            <person name="Liang C."/>
            <person name="Xu J."/>
            <person name="Wu Z."/>
            <person name="Yu X."/>
        </authorList>
    </citation>
    <scope>NUCLEOTIDE SEQUENCE</scope>
    <source>
        <strain>Henan</strain>
    </source>
</reference>
<evidence type="ECO:0000313" key="3">
    <source>
        <dbReference type="Proteomes" id="UP000008909"/>
    </source>
</evidence>
<dbReference type="EMBL" id="DF143917">
    <property type="protein sequence ID" value="GAA54732.1"/>
    <property type="molecule type" value="Genomic_DNA"/>
</dbReference>
<evidence type="ECO:0000313" key="2">
    <source>
        <dbReference type="EMBL" id="GAA54732.1"/>
    </source>
</evidence>
<accession>G7YP51</accession>
<organism evidence="2 3">
    <name type="scientific">Clonorchis sinensis</name>
    <name type="common">Chinese liver fluke</name>
    <dbReference type="NCBI Taxonomy" id="79923"/>
    <lineage>
        <taxon>Eukaryota</taxon>
        <taxon>Metazoa</taxon>
        <taxon>Spiralia</taxon>
        <taxon>Lophotrochozoa</taxon>
        <taxon>Platyhelminthes</taxon>
        <taxon>Trematoda</taxon>
        <taxon>Digenea</taxon>
        <taxon>Opisthorchiida</taxon>
        <taxon>Opisthorchiata</taxon>
        <taxon>Opisthorchiidae</taxon>
        <taxon>Clonorchis</taxon>
    </lineage>
</organism>
<gene>
    <name evidence="2" type="ORF">CLF_105247</name>
</gene>
<name>G7YP51_CLOSI</name>